<gene>
    <name evidence="1" type="ORF">N47_F14460</name>
</gene>
<reference evidence="1" key="1">
    <citation type="journal article" date="2011" name="Environ. Microbiol.">
        <title>Genomic insights into the metabolic potential of the polycyclic aromatic hydrocarbon degrading sulfate-reducing Deltaproteobacterium N47.</title>
        <authorList>
            <person name="Bergmann F."/>
            <person name="Selesi D."/>
            <person name="Weinmaier T."/>
            <person name="Tischler P."/>
            <person name="Rattei T."/>
            <person name="Meckenstock R.U."/>
        </authorList>
    </citation>
    <scope>NUCLEOTIDE SEQUENCE</scope>
</reference>
<dbReference type="Gene3D" id="3.30.70.1290">
    <property type="entry name" value="Transposase IS200-like"/>
    <property type="match status" value="1"/>
</dbReference>
<dbReference type="GO" id="GO:0004803">
    <property type="term" value="F:transposase activity"/>
    <property type="evidence" value="ECO:0007669"/>
    <property type="project" value="InterPro"/>
</dbReference>
<dbReference type="GO" id="GO:0006313">
    <property type="term" value="P:DNA transposition"/>
    <property type="evidence" value="ECO:0007669"/>
    <property type="project" value="InterPro"/>
</dbReference>
<evidence type="ECO:0000313" key="1">
    <source>
        <dbReference type="EMBL" id="CBX29751.1"/>
    </source>
</evidence>
<accession>E1YGQ7</accession>
<sequence length="82" mass="9625">MSCPLRIEYPGAWYHVMNRGRRDEKIFADDADYAMFVELLEDASEMWKVNVAAYCLIPKYKNGTGFIRHLFSQFLQKTKKNG</sequence>
<name>E1YGQ7_9BACT</name>
<dbReference type="InterPro" id="IPR036515">
    <property type="entry name" value="Transposase_17_sf"/>
</dbReference>
<dbReference type="AlphaFoldDB" id="E1YGQ7"/>
<organism evidence="1">
    <name type="scientific">uncultured Desulfobacterium sp</name>
    <dbReference type="NCBI Taxonomy" id="201089"/>
    <lineage>
        <taxon>Bacteria</taxon>
        <taxon>Pseudomonadati</taxon>
        <taxon>Thermodesulfobacteriota</taxon>
        <taxon>Desulfobacteria</taxon>
        <taxon>Desulfobacterales</taxon>
        <taxon>Desulfobacteriaceae</taxon>
        <taxon>Desulfobacterium</taxon>
        <taxon>environmental samples</taxon>
    </lineage>
</organism>
<evidence type="ECO:0008006" key="2">
    <source>
        <dbReference type="Google" id="ProtNLM"/>
    </source>
</evidence>
<dbReference type="EMBL" id="FR695873">
    <property type="protein sequence ID" value="CBX29751.1"/>
    <property type="molecule type" value="Genomic_DNA"/>
</dbReference>
<dbReference type="GO" id="GO:0003677">
    <property type="term" value="F:DNA binding"/>
    <property type="evidence" value="ECO:0007669"/>
    <property type="project" value="InterPro"/>
</dbReference>
<dbReference type="SUPFAM" id="SSF143422">
    <property type="entry name" value="Transposase IS200-like"/>
    <property type="match status" value="1"/>
</dbReference>
<protein>
    <recommendedName>
        <fullName evidence="2">Transposase IS200-like domain-containing protein</fullName>
    </recommendedName>
</protein>
<proteinExistence type="predicted"/>